<keyword evidence="2" id="KW-1185">Reference proteome</keyword>
<dbReference type="Proteomes" id="UP000692954">
    <property type="component" value="Unassembled WGS sequence"/>
</dbReference>
<gene>
    <name evidence="1" type="ORF">PSON_ATCC_30995.1.T1670037</name>
</gene>
<evidence type="ECO:0000313" key="2">
    <source>
        <dbReference type="Proteomes" id="UP000692954"/>
    </source>
</evidence>
<accession>A0A8S1RDQ2</accession>
<reference evidence="1" key="1">
    <citation type="submission" date="2021-01" db="EMBL/GenBank/DDBJ databases">
        <authorList>
            <consortium name="Genoscope - CEA"/>
            <person name="William W."/>
        </authorList>
    </citation>
    <scope>NUCLEOTIDE SEQUENCE</scope>
</reference>
<dbReference type="AlphaFoldDB" id="A0A8S1RDQ2"/>
<proteinExistence type="predicted"/>
<name>A0A8S1RDQ2_9CILI</name>
<protein>
    <submittedName>
        <fullName evidence="1">Uncharacterized protein</fullName>
    </submittedName>
</protein>
<evidence type="ECO:0000313" key="1">
    <source>
        <dbReference type="EMBL" id="CAD8126401.1"/>
    </source>
</evidence>
<sequence>MEDPVLKFLHKNYYSKQQAQVLIQIDKIQVLLLVMSKMLFAFRAFSLSLQDFTDFYNYVQDGLNNYNQIQSLDYNQQQRQQTNNNHYQLSKFQHKNQSQRYAYYNNQSLDQQNHKSEGSRENLEKQFRIVSLQKFKQNQKTYCKKQYIFDKYYKDEQQLIKEELNQNISQKSKQKKKRYDFSYQSVKEMKKMIIFIIR</sequence>
<organism evidence="1 2">
    <name type="scientific">Paramecium sonneborni</name>
    <dbReference type="NCBI Taxonomy" id="65129"/>
    <lineage>
        <taxon>Eukaryota</taxon>
        <taxon>Sar</taxon>
        <taxon>Alveolata</taxon>
        <taxon>Ciliophora</taxon>
        <taxon>Intramacronucleata</taxon>
        <taxon>Oligohymenophorea</taxon>
        <taxon>Peniculida</taxon>
        <taxon>Parameciidae</taxon>
        <taxon>Paramecium</taxon>
    </lineage>
</organism>
<comment type="caution">
    <text evidence="1">The sequence shown here is derived from an EMBL/GenBank/DDBJ whole genome shotgun (WGS) entry which is preliminary data.</text>
</comment>
<dbReference type="EMBL" id="CAJJDN010000167">
    <property type="protein sequence ID" value="CAD8126401.1"/>
    <property type="molecule type" value="Genomic_DNA"/>
</dbReference>